<evidence type="ECO:0000256" key="2">
    <source>
        <dbReference type="ARBA" id="ARBA00004323"/>
    </source>
</evidence>
<dbReference type="PANTHER" id="PTHR11675:SF131">
    <property type="entry name" value="POLYPEPTIDE N-ACETYLGALACTOSAMINYLTRANSFERASE 9-RELATED"/>
    <property type="match status" value="1"/>
</dbReference>
<evidence type="ECO:0000256" key="5">
    <source>
        <dbReference type="ARBA" id="ARBA00022734"/>
    </source>
</evidence>
<dbReference type="InterPro" id="IPR029044">
    <property type="entry name" value="Nucleotide-diphossugar_trans"/>
</dbReference>
<keyword evidence="10 13" id="KW-1015">Disulfide bond</keyword>
<dbReference type="EC" id="2.4.1.-" evidence="13"/>
<comment type="subcellular location">
    <subcellularLocation>
        <location evidence="2 13">Golgi apparatus membrane</location>
        <topology evidence="2 13">Single-pass type II membrane protein</topology>
    </subcellularLocation>
</comment>
<evidence type="ECO:0000256" key="3">
    <source>
        <dbReference type="ARBA" id="ARBA00005680"/>
    </source>
</evidence>
<dbReference type="InterPro" id="IPR001173">
    <property type="entry name" value="Glyco_trans_2-like"/>
</dbReference>
<evidence type="ECO:0000259" key="14">
    <source>
        <dbReference type="SMART" id="SM00458"/>
    </source>
</evidence>
<protein>
    <recommendedName>
        <fullName evidence="13">Polypeptide N-acetylgalactosaminyltransferase</fullName>
        <ecNumber evidence="13">2.4.1.-</ecNumber>
    </recommendedName>
    <alternativeName>
        <fullName evidence="13">Protein-UDP acetylgalactosaminyltransferase</fullName>
    </alternativeName>
</protein>
<reference evidence="16" key="1">
    <citation type="submission" date="2025-08" db="UniProtKB">
        <authorList>
            <consortium name="RefSeq"/>
        </authorList>
    </citation>
    <scope>IDENTIFICATION</scope>
    <source>
        <tissue evidence="16">Whole larval tissue</tissue>
    </source>
</reference>
<keyword evidence="5 13" id="KW-0430">Lectin</keyword>
<evidence type="ECO:0000256" key="4">
    <source>
        <dbReference type="ARBA" id="ARBA00022692"/>
    </source>
</evidence>
<dbReference type="SMART" id="SM00458">
    <property type="entry name" value="RICIN"/>
    <property type="match status" value="1"/>
</dbReference>
<keyword evidence="7" id="KW-1133">Transmembrane helix</keyword>
<dbReference type="Gene3D" id="3.90.550.10">
    <property type="entry name" value="Spore Coat Polysaccharide Biosynthesis Protein SpsA, Chain A"/>
    <property type="match status" value="1"/>
</dbReference>
<keyword evidence="6" id="KW-0735">Signal-anchor</keyword>
<keyword evidence="13" id="KW-0328">Glycosyltransferase</keyword>
<dbReference type="PROSITE" id="PS50231">
    <property type="entry name" value="RICIN_B_LECTIN"/>
    <property type="match status" value="1"/>
</dbReference>
<dbReference type="FunFam" id="3.90.550.10:FF:000053">
    <property type="entry name" value="Polypeptide N-acetylgalactosaminyltransferase"/>
    <property type="match status" value="1"/>
</dbReference>
<keyword evidence="13" id="KW-0808">Transferase</keyword>
<dbReference type="SUPFAM" id="SSF50370">
    <property type="entry name" value="Ricin B-like lectins"/>
    <property type="match status" value="1"/>
</dbReference>
<dbReference type="InterPro" id="IPR045885">
    <property type="entry name" value="GalNAc-T"/>
</dbReference>
<dbReference type="Proteomes" id="UP000829999">
    <property type="component" value="Chromosome 2"/>
</dbReference>
<comment type="pathway">
    <text evidence="13">Protein modification; protein glycosylation.</text>
</comment>
<evidence type="ECO:0000256" key="9">
    <source>
        <dbReference type="ARBA" id="ARBA00023136"/>
    </source>
</evidence>
<evidence type="ECO:0000256" key="1">
    <source>
        <dbReference type="ARBA" id="ARBA00001936"/>
    </source>
</evidence>
<proteinExistence type="inferred from homology"/>
<dbReference type="OrthoDB" id="9982049at2759"/>
<keyword evidence="9" id="KW-0472">Membrane</keyword>
<dbReference type="GeneID" id="118269084"/>
<evidence type="ECO:0000313" key="15">
    <source>
        <dbReference type="Proteomes" id="UP000829999"/>
    </source>
</evidence>
<evidence type="ECO:0000256" key="7">
    <source>
        <dbReference type="ARBA" id="ARBA00022989"/>
    </source>
</evidence>
<dbReference type="GO" id="GO:0006493">
    <property type="term" value="P:protein O-linked glycosylation"/>
    <property type="evidence" value="ECO:0007669"/>
    <property type="project" value="TreeGrafter"/>
</dbReference>
<accession>A0A9R0E029</accession>
<keyword evidence="15" id="KW-1185">Reference proteome</keyword>
<dbReference type="GO" id="GO:0000139">
    <property type="term" value="C:Golgi membrane"/>
    <property type="evidence" value="ECO:0007669"/>
    <property type="project" value="UniProtKB-SubCell"/>
</dbReference>
<dbReference type="AlphaFoldDB" id="A0A9R0E029"/>
<organism evidence="15 16">
    <name type="scientific">Spodoptera frugiperda</name>
    <name type="common">Fall armyworm</name>
    <dbReference type="NCBI Taxonomy" id="7108"/>
    <lineage>
        <taxon>Eukaryota</taxon>
        <taxon>Metazoa</taxon>
        <taxon>Ecdysozoa</taxon>
        <taxon>Arthropoda</taxon>
        <taxon>Hexapoda</taxon>
        <taxon>Insecta</taxon>
        <taxon>Pterygota</taxon>
        <taxon>Neoptera</taxon>
        <taxon>Endopterygota</taxon>
        <taxon>Lepidoptera</taxon>
        <taxon>Glossata</taxon>
        <taxon>Ditrysia</taxon>
        <taxon>Noctuoidea</taxon>
        <taxon>Noctuidae</taxon>
        <taxon>Amphipyrinae</taxon>
        <taxon>Spodoptera</taxon>
    </lineage>
</organism>
<keyword evidence="4" id="KW-0812">Transmembrane</keyword>
<evidence type="ECO:0000256" key="6">
    <source>
        <dbReference type="ARBA" id="ARBA00022968"/>
    </source>
</evidence>
<evidence type="ECO:0000313" key="16">
    <source>
        <dbReference type="RefSeq" id="XP_050556319.1"/>
    </source>
</evidence>
<dbReference type="Gene3D" id="2.80.10.50">
    <property type="match status" value="1"/>
</dbReference>
<name>A0A9R0E029_SPOFR</name>
<keyword evidence="8 13" id="KW-0333">Golgi apparatus</keyword>
<dbReference type="InterPro" id="IPR000772">
    <property type="entry name" value="Ricin_B_lectin"/>
</dbReference>
<dbReference type="Pfam" id="PF00652">
    <property type="entry name" value="Ricin_B_lectin"/>
    <property type="match status" value="1"/>
</dbReference>
<comment type="cofactor">
    <cofactor evidence="1 13">
        <name>Mn(2+)</name>
        <dbReference type="ChEBI" id="CHEBI:29035"/>
    </cofactor>
</comment>
<dbReference type="SUPFAM" id="SSF53448">
    <property type="entry name" value="Nucleotide-diphospho-sugar transferases"/>
    <property type="match status" value="1"/>
</dbReference>
<evidence type="ECO:0000256" key="10">
    <source>
        <dbReference type="ARBA" id="ARBA00023157"/>
    </source>
</evidence>
<dbReference type="PANTHER" id="PTHR11675">
    <property type="entry name" value="N-ACETYLGALACTOSAMINYLTRANSFERASE"/>
    <property type="match status" value="1"/>
</dbReference>
<keyword evidence="12 13" id="KW-0464">Manganese</keyword>
<keyword evidence="11" id="KW-0325">Glycoprotein</keyword>
<evidence type="ECO:0000256" key="8">
    <source>
        <dbReference type="ARBA" id="ARBA00023034"/>
    </source>
</evidence>
<dbReference type="Pfam" id="PF00535">
    <property type="entry name" value="Glycos_transf_2"/>
    <property type="match status" value="1"/>
</dbReference>
<evidence type="ECO:0000256" key="12">
    <source>
        <dbReference type="ARBA" id="ARBA00023211"/>
    </source>
</evidence>
<evidence type="ECO:0000256" key="11">
    <source>
        <dbReference type="ARBA" id="ARBA00023180"/>
    </source>
</evidence>
<dbReference type="InterPro" id="IPR035992">
    <property type="entry name" value="Ricin_B-like_lectins"/>
</dbReference>
<dbReference type="RefSeq" id="XP_050556319.1">
    <property type="nucleotide sequence ID" value="XM_050700362.1"/>
</dbReference>
<dbReference type="CDD" id="cd02510">
    <property type="entry name" value="pp-GalNAc-T"/>
    <property type="match status" value="1"/>
</dbReference>
<feature type="domain" description="Ricin B lectin" evidence="14">
    <location>
        <begin position="464"/>
        <end position="584"/>
    </location>
</feature>
<sequence>MFKWVFKFLSFTLAVWIVSLLTIIREYRAHNRVVFSTKNDLYEQALEKFRRKFEPMNISSEFRAWQILPIQNTGLTDGEIKKIIKNYEYPPGAEGKPVILNDQLRYYIRQDIHKGWRDYGFNSFVSDLIPINRTLADPRGEWCKTQNFSSDLPKATVIICFYNEAWSTLMRTISSVLNRSPSHLVEEVILVDDFSDKDHLKKKLDDYVRDTPKIKLIRATKREGIIRARLLPIEDVKTPVIIYLDSHCECADGWLEPLLQCIKEDPTRVVSPVVDHIHDTTFEYISQTIDELRLGGFDWNLKFEWIGVPRAVIEKRTNIYAPIATPTISGGLFAIHKDFFKKIGYYDKGLEIWGAENLELSFKTWMCGGSLEIVPCSHVGHIFKKKIPYEGTQKIITRNHVRLAKVWLDEYAKFFFERIGNDLGDYGNISSQIELRKKINCKSFKWYLENIYPQLELPDENIANGAIFSIGNPGLCLDAHVPSVNNDDTVKLLPCHFQGGDQFWTYSLQGEIKRDHLCLDYLFNTITLIFCRNAASQVWLYNGTTQVIRHKKTKQCLNIGNFPEGLKLVLSECSHSSSQKWVMEHFNSEKLTPLVQNELTQRHNLTTLTEKNKIL</sequence>
<evidence type="ECO:0000256" key="13">
    <source>
        <dbReference type="RuleBase" id="RU361242"/>
    </source>
</evidence>
<dbReference type="GO" id="GO:0004653">
    <property type="term" value="F:polypeptide N-acetylgalactosaminyltransferase activity"/>
    <property type="evidence" value="ECO:0007669"/>
    <property type="project" value="TreeGrafter"/>
</dbReference>
<dbReference type="GO" id="GO:0030246">
    <property type="term" value="F:carbohydrate binding"/>
    <property type="evidence" value="ECO:0007669"/>
    <property type="project" value="UniProtKB-KW"/>
</dbReference>
<comment type="similarity">
    <text evidence="3 13">Belongs to the glycosyltransferase 2 family. GalNAc-T subfamily.</text>
</comment>
<gene>
    <name evidence="16" type="primary">LOC118269084</name>
</gene>